<dbReference type="InterPro" id="IPR052919">
    <property type="entry name" value="TA_system_RNase"/>
</dbReference>
<keyword evidence="3" id="KW-1185">Reference proteome</keyword>
<evidence type="ECO:0000313" key="2">
    <source>
        <dbReference type="EMBL" id="RWX45413.1"/>
    </source>
</evidence>
<evidence type="ECO:0000259" key="1">
    <source>
        <dbReference type="Pfam" id="PF01850"/>
    </source>
</evidence>
<dbReference type="InterPro" id="IPR029060">
    <property type="entry name" value="PIN-like_dom_sf"/>
</dbReference>
<dbReference type="SUPFAM" id="SSF88723">
    <property type="entry name" value="PIN domain-like"/>
    <property type="match status" value="1"/>
</dbReference>
<organism evidence="2 3">
    <name type="scientific">Candidatus Electrothrix aarhusensis</name>
    <dbReference type="NCBI Taxonomy" id="1859131"/>
    <lineage>
        <taxon>Bacteria</taxon>
        <taxon>Pseudomonadati</taxon>
        <taxon>Thermodesulfobacteriota</taxon>
        <taxon>Desulfobulbia</taxon>
        <taxon>Desulfobulbales</taxon>
        <taxon>Desulfobulbaceae</taxon>
        <taxon>Candidatus Electrothrix</taxon>
    </lineage>
</organism>
<dbReference type="InterPro" id="IPR002716">
    <property type="entry name" value="PIN_dom"/>
</dbReference>
<protein>
    <submittedName>
        <fullName evidence="2">PIN domain nuclease, a component of toxin-antitoxin system (PIN domain)</fullName>
    </submittedName>
</protein>
<dbReference type="InterPro" id="IPR041705">
    <property type="entry name" value="PIN_Sll0205"/>
</dbReference>
<dbReference type="EMBL" id="MTKO01000078">
    <property type="protein sequence ID" value="RWX45413.1"/>
    <property type="molecule type" value="Genomic_DNA"/>
</dbReference>
<feature type="domain" description="PIN" evidence="1">
    <location>
        <begin position="3"/>
        <end position="122"/>
    </location>
</feature>
<sequence length="128" mass="14628">MKILFDTHAFIWWDSNISRLSPEALQLCQNQENIILLSTVSIWEMQIKHQLGKLKLNLPLNDIVEAQQKTNGIEILPVIPPHVFALDSLPLHHKDPFDRLLIAQANVEEAVLLSCDSAVQQYPVEVVW</sequence>
<reference evidence="2 3" key="1">
    <citation type="submission" date="2017-01" db="EMBL/GenBank/DDBJ databases">
        <title>The cable genome- insights into the physiology and evolution of filamentous bacteria capable of sulfide oxidation via long distance electron transfer.</title>
        <authorList>
            <person name="Schreiber L."/>
            <person name="Bjerg J.T."/>
            <person name="Boggild A."/>
            <person name="Van De Vossenberg J."/>
            <person name="Meysman F."/>
            <person name="Nielsen L.P."/>
            <person name="Schramm A."/>
            <person name="Kjeldsen K.U."/>
        </authorList>
    </citation>
    <scope>NUCLEOTIDE SEQUENCE [LARGE SCALE GENOMIC DNA]</scope>
    <source>
        <strain evidence="2">MCF</strain>
    </source>
</reference>
<dbReference type="PANTHER" id="PTHR36173:SF2">
    <property type="entry name" value="RIBONUCLEASE VAPC16"/>
    <property type="match status" value="1"/>
</dbReference>
<dbReference type="Pfam" id="PF01850">
    <property type="entry name" value="PIN"/>
    <property type="match status" value="1"/>
</dbReference>
<proteinExistence type="predicted"/>
<comment type="caution">
    <text evidence="2">The sequence shown here is derived from an EMBL/GenBank/DDBJ whole genome shotgun (WGS) entry which is preliminary data.</text>
</comment>
<dbReference type="Gene3D" id="3.40.50.1010">
    <property type="entry name" value="5'-nuclease"/>
    <property type="match status" value="1"/>
</dbReference>
<evidence type="ECO:0000313" key="3">
    <source>
        <dbReference type="Proteomes" id="UP000287853"/>
    </source>
</evidence>
<dbReference type="AlphaFoldDB" id="A0A444IX48"/>
<accession>A0A444IX48</accession>
<dbReference type="PANTHER" id="PTHR36173">
    <property type="entry name" value="RIBONUCLEASE VAPC16-RELATED"/>
    <property type="match status" value="1"/>
</dbReference>
<name>A0A444IX48_9BACT</name>
<dbReference type="CDD" id="cd09872">
    <property type="entry name" value="PIN_Sll0205-like"/>
    <property type="match status" value="1"/>
</dbReference>
<gene>
    <name evidence="2" type="ORF">H206_00935</name>
</gene>
<dbReference type="Proteomes" id="UP000287853">
    <property type="component" value="Unassembled WGS sequence"/>
</dbReference>